<feature type="transmembrane region" description="Helical" evidence="2">
    <location>
        <begin position="322"/>
        <end position="344"/>
    </location>
</feature>
<proteinExistence type="predicted"/>
<keyword evidence="2" id="KW-1133">Transmembrane helix</keyword>
<dbReference type="CDD" id="cd12087">
    <property type="entry name" value="TM_EGFR-like"/>
    <property type="match status" value="1"/>
</dbReference>
<protein>
    <recommendedName>
        <fullName evidence="5">Kelch repeat protein</fullName>
    </recommendedName>
</protein>
<keyword evidence="2" id="KW-0812">Transmembrane</keyword>
<keyword evidence="4" id="KW-1185">Reference proteome</keyword>
<accession>A0A9P6PVE2</accession>
<feature type="region of interest" description="Disordered" evidence="1">
    <location>
        <begin position="479"/>
        <end position="526"/>
    </location>
</feature>
<keyword evidence="2" id="KW-0472">Membrane</keyword>
<dbReference type="EMBL" id="JAAAJB010000557">
    <property type="protein sequence ID" value="KAG0253799.1"/>
    <property type="molecule type" value="Genomic_DNA"/>
</dbReference>
<evidence type="ECO:0000313" key="4">
    <source>
        <dbReference type="Proteomes" id="UP000807716"/>
    </source>
</evidence>
<sequence>MFSAYAKHKNKFYIYGGTNYSGNGYSIGMDEDDAGSSGQFFALDLSKPWTSMSPSWTQLPSGPRCTIARGAISLDGIKFLGLTFDNEKSSVFSFETKIWNPSKAVFSKSNADPVTLGTEGTVLIPGERISQNTTIGVYDVYSFDSDNASKTLLPPPSTVFNSTFFTTTRIYLRGVWSQYLKSAVYYGDGGNSLSGNPTIRSSHIFTYHPESRTWEEKAIKLSLHGHQSIRNSDILILDLVTLEWKQGGTESGTDKPVDFGRPSTPVNIFQISTGTWVSEYIPSAEYVDPVPVSPSKSVSPPSPSSEPSHPSMDQSSDAKLDIGIIAGGTVGGVAMVALIGFLVWMRKKRGSRHRHHHDDPPSDTSFTSYQRESMVDKHATSGVIQTPSRVTALHPSRYPYGSDVVDDDATDNRHSANDVNFHATRRATRSPPPNPYSHSSGANVYNSYAADGSRYSDRTLASPHSGVSGVTTYGYELPYYSPSPPSRSRSGSRNPQMLDHSHMMHTRPYATGGRWVDERPGPQWQP</sequence>
<evidence type="ECO:0008006" key="5">
    <source>
        <dbReference type="Google" id="ProtNLM"/>
    </source>
</evidence>
<evidence type="ECO:0000313" key="3">
    <source>
        <dbReference type="EMBL" id="KAG0253799.1"/>
    </source>
</evidence>
<evidence type="ECO:0000256" key="1">
    <source>
        <dbReference type="SAM" id="MobiDB-lite"/>
    </source>
</evidence>
<evidence type="ECO:0000256" key="2">
    <source>
        <dbReference type="SAM" id="Phobius"/>
    </source>
</evidence>
<dbReference type="InterPro" id="IPR015915">
    <property type="entry name" value="Kelch-typ_b-propeller"/>
</dbReference>
<comment type="caution">
    <text evidence="3">The sequence shown here is derived from an EMBL/GenBank/DDBJ whole genome shotgun (WGS) entry which is preliminary data.</text>
</comment>
<gene>
    <name evidence="3" type="ORF">DFQ27_007195</name>
</gene>
<reference evidence="3" key="1">
    <citation type="journal article" date="2020" name="Fungal Divers.">
        <title>Resolving the Mortierellaceae phylogeny through synthesis of multi-gene phylogenetics and phylogenomics.</title>
        <authorList>
            <person name="Vandepol N."/>
            <person name="Liber J."/>
            <person name="Desiro A."/>
            <person name="Na H."/>
            <person name="Kennedy M."/>
            <person name="Barry K."/>
            <person name="Grigoriev I.V."/>
            <person name="Miller A.N."/>
            <person name="O'Donnell K."/>
            <person name="Stajich J.E."/>
            <person name="Bonito G."/>
        </authorList>
    </citation>
    <scope>NUCLEOTIDE SEQUENCE</scope>
    <source>
        <strain evidence="3">BC1065</strain>
    </source>
</reference>
<dbReference type="AlphaFoldDB" id="A0A9P6PVE2"/>
<feature type="compositionally biased region" description="Low complexity" evidence="1">
    <location>
        <begin position="290"/>
        <end position="311"/>
    </location>
</feature>
<dbReference type="OrthoDB" id="10250130at2759"/>
<feature type="region of interest" description="Disordered" evidence="1">
    <location>
        <begin position="393"/>
        <end position="443"/>
    </location>
</feature>
<feature type="region of interest" description="Disordered" evidence="1">
    <location>
        <begin position="290"/>
        <end position="316"/>
    </location>
</feature>
<dbReference type="SUPFAM" id="SSF117281">
    <property type="entry name" value="Kelch motif"/>
    <property type="match status" value="1"/>
</dbReference>
<dbReference type="Proteomes" id="UP000807716">
    <property type="component" value="Unassembled WGS sequence"/>
</dbReference>
<name>A0A9P6PVE2_9FUNG</name>
<organism evidence="3 4">
    <name type="scientific">Actinomortierella ambigua</name>
    <dbReference type="NCBI Taxonomy" id="1343610"/>
    <lineage>
        <taxon>Eukaryota</taxon>
        <taxon>Fungi</taxon>
        <taxon>Fungi incertae sedis</taxon>
        <taxon>Mucoromycota</taxon>
        <taxon>Mortierellomycotina</taxon>
        <taxon>Mortierellomycetes</taxon>
        <taxon>Mortierellales</taxon>
        <taxon>Mortierellaceae</taxon>
        <taxon>Actinomortierella</taxon>
    </lineage>
</organism>